<comment type="caution">
    <text evidence="9">The sequence shown here is derived from an EMBL/GenBank/DDBJ whole genome shotgun (WGS) entry which is preliminary data.</text>
</comment>
<dbReference type="Gene3D" id="4.10.240.10">
    <property type="entry name" value="Zn(2)-C6 fungal-type DNA-binding domain"/>
    <property type="match status" value="1"/>
</dbReference>
<dbReference type="PANTHER" id="PTHR47338">
    <property type="entry name" value="ZN(II)2CYS6 TRANSCRIPTION FACTOR (EUROFUNG)-RELATED"/>
    <property type="match status" value="1"/>
</dbReference>
<keyword evidence="2" id="KW-0479">Metal-binding</keyword>
<accession>A0A2C5Y7R7</accession>
<evidence type="ECO:0000259" key="8">
    <source>
        <dbReference type="PROSITE" id="PS50048"/>
    </source>
</evidence>
<dbReference type="GO" id="GO:0005634">
    <property type="term" value="C:nucleus"/>
    <property type="evidence" value="ECO:0007669"/>
    <property type="project" value="UniProtKB-SubCell"/>
</dbReference>
<dbReference type="GO" id="GO:0008270">
    <property type="term" value="F:zinc ion binding"/>
    <property type="evidence" value="ECO:0007669"/>
    <property type="project" value="InterPro"/>
</dbReference>
<evidence type="ECO:0000313" key="9">
    <source>
        <dbReference type="EMBL" id="PHH63673.1"/>
    </source>
</evidence>
<protein>
    <recommendedName>
        <fullName evidence="8">Zn(2)-C6 fungal-type domain-containing protein</fullName>
    </recommendedName>
</protein>
<dbReference type="GO" id="GO:0003677">
    <property type="term" value="F:DNA binding"/>
    <property type="evidence" value="ECO:0007669"/>
    <property type="project" value="UniProtKB-KW"/>
</dbReference>
<feature type="domain" description="Zn(2)-C6 fungal-type" evidence="8">
    <location>
        <begin position="19"/>
        <end position="49"/>
    </location>
</feature>
<name>A0A2C5Y7R7_9HYPO</name>
<evidence type="ECO:0000313" key="10">
    <source>
        <dbReference type="Proteomes" id="UP000224854"/>
    </source>
</evidence>
<dbReference type="GO" id="GO:0006351">
    <property type="term" value="P:DNA-templated transcription"/>
    <property type="evidence" value="ECO:0007669"/>
    <property type="project" value="InterPro"/>
</dbReference>
<dbReference type="EMBL" id="NJEU01001596">
    <property type="protein sequence ID" value="PHH63673.1"/>
    <property type="molecule type" value="Genomic_DNA"/>
</dbReference>
<dbReference type="SMART" id="SM00066">
    <property type="entry name" value="GAL4"/>
    <property type="match status" value="1"/>
</dbReference>
<dbReference type="CDD" id="cd12148">
    <property type="entry name" value="fungal_TF_MHR"/>
    <property type="match status" value="1"/>
</dbReference>
<dbReference type="PROSITE" id="PS00463">
    <property type="entry name" value="ZN2_CY6_FUNGAL_1"/>
    <property type="match status" value="1"/>
</dbReference>
<dbReference type="Pfam" id="PF04082">
    <property type="entry name" value="Fungal_trans"/>
    <property type="match status" value="1"/>
</dbReference>
<reference evidence="9 10" key="1">
    <citation type="submission" date="2017-06" db="EMBL/GenBank/DDBJ databases">
        <title>Ant-infecting Ophiocordyceps genomes reveal a high diversity of potential behavioral manipulation genes and a possible major role for enterotoxins.</title>
        <authorList>
            <person name="De Bekker C."/>
            <person name="Evans H.C."/>
            <person name="Brachmann A."/>
            <person name="Hughes D.P."/>
        </authorList>
    </citation>
    <scope>NUCLEOTIDE SEQUENCE [LARGE SCALE GENOMIC DNA]</scope>
    <source>
        <strain evidence="9 10">1348a</strain>
    </source>
</reference>
<evidence type="ECO:0000256" key="3">
    <source>
        <dbReference type="ARBA" id="ARBA00023015"/>
    </source>
</evidence>
<sequence length="395" mass="43137">MATSVPAEESSSSSLRRLACDACRARKVRCDRQDPPCSRCAKVGNTCRYSTRSKPTPSKMDLSRFLVTLNNRLKQAEAQLATRQVLQPSPPFGMSWSDVSMDMGPTTSTMSTVSPQSSSPRAITPPQLTPGHGSVLGLAIEKAASEWPHQLAGCDAGDFQLDLFPTPMSSEDLLGQATQAFPFDSVFSPNVGSSPTPYSASPGLMQGLYDRYFEIFHPMIPIINRTRFQAELSQPFASTEVQALAHAIGALGAFSVPDLRCYVDRCYEEARNLLDVCERQENGQALGNVNVLQACALLTLYEFKRPNFARAWMTLGRAIRLAKMMGFDGGNGAGQPCIVTPWGAPMQLSVSPGAGDVEERRRTFWVLYVFDAFSSLRTNTGLSFSQPVRSFCLCV</sequence>
<gene>
    <name evidence="9" type="ORF">CDD82_1852</name>
</gene>
<proteinExistence type="predicted"/>
<keyword evidence="4" id="KW-0238">DNA-binding</keyword>
<feature type="compositionally biased region" description="Low complexity" evidence="7">
    <location>
        <begin position="106"/>
        <end position="120"/>
    </location>
</feature>
<organism evidence="9 10">
    <name type="scientific">Ophiocordyceps australis</name>
    <dbReference type="NCBI Taxonomy" id="1399860"/>
    <lineage>
        <taxon>Eukaryota</taxon>
        <taxon>Fungi</taxon>
        <taxon>Dikarya</taxon>
        <taxon>Ascomycota</taxon>
        <taxon>Pezizomycotina</taxon>
        <taxon>Sordariomycetes</taxon>
        <taxon>Hypocreomycetidae</taxon>
        <taxon>Hypocreales</taxon>
        <taxon>Ophiocordycipitaceae</taxon>
        <taxon>Ophiocordyceps</taxon>
    </lineage>
</organism>
<dbReference type="PROSITE" id="PS50048">
    <property type="entry name" value="ZN2_CY6_FUNGAL_2"/>
    <property type="match status" value="1"/>
</dbReference>
<dbReference type="PANTHER" id="PTHR47338:SF3">
    <property type="entry name" value="C6 FINGER DOMAIN TRANSCRIPTION FACTOR DBAA-RELATED"/>
    <property type="match status" value="1"/>
</dbReference>
<keyword evidence="3" id="KW-0805">Transcription regulation</keyword>
<evidence type="ECO:0000256" key="6">
    <source>
        <dbReference type="ARBA" id="ARBA00023242"/>
    </source>
</evidence>
<comment type="subcellular location">
    <subcellularLocation>
        <location evidence="1">Nucleus</location>
    </subcellularLocation>
</comment>
<dbReference type="InterPro" id="IPR050815">
    <property type="entry name" value="TF_fung"/>
</dbReference>
<dbReference type="Proteomes" id="UP000224854">
    <property type="component" value="Unassembled WGS sequence"/>
</dbReference>
<dbReference type="CDD" id="cd00067">
    <property type="entry name" value="GAL4"/>
    <property type="match status" value="1"/>
</dbReference>
<dbReference type="InterPro" id="IPR001138">
    <property type="entry name" value="Zn2Cys6_DnaBD"/>
</dbReference>
<evidence type="ECO:0000256" key="2">
    <source>
        <dbReference type="ARBA" id="ARBA00022723"/>
    </source>
</evidence>
<evidence type="ECO:0000256" key="7">
    <source>
        <dbReference type="SAM" id="MobiDB-lite"/>
    </source>
</evidence>
<evidence type="ECO:0000256" key="1">
    <source>
        <dbReference type="ARBA" id="ARBA00004123"/>
    </source>
</evidence>
<keyword evidence="10" id="KW-1185">Reference proteome</keyword>
<dbReference type="OrthoDB" id="4356994at2759"/>
<dbReference type="SUPFAM" id="SSF57701">
    <property type="entry name" value="Zn2/Cys6 DNA-binding domain"/>
    <property type="match status" value="1"/>
</dbReference>
<dbReference type="GO" id="GO:0000981">
    <property type="term" value="F:DNA-binding transcription factor activity, RNA polymerase II-specific"/>
    <property type="evidence" value="ECO:0007669"/>
    <property type="project" value="InterPro"/>
</dbReference>
<evidence type="ECO:0000256" key="4">
    <source>
        <dbReference type="ARBA" id="ARBA00023125"/>
    </source>
</evidence>
<keyword evidence="6" id="KW-0539">Nucleus</keyword>
<feature type="region of interest" description="Disordered" evidence="7">
    <location>
        <begin position="106"/>
        <end position="128"/>
    </location>
</feature>
<dbReference type="InterPro" id="IPR007219">
    <property type="entry name" value="XnlR_reg_dom"/>
</dbReference>
<dbReference type="InterPro" id="IPR036864">
    <property type="entry name" value="Zn2-C6_fun-type_DNA-bd_sf"/>
</dbReference>
<evidence type="ECO:0000256" key="5">
    <source>
        <dbReference type="ARBA" id="ARBA00023163"/>
    </source>
</evidence>
<keyword evidence="5" id="KW-0804">Transcription</keyword>
<dbReference type="AlphaFoldDB" id="A0A2C5Y7R7"/>
<dbReference type="Pfam" id="PF00172">
    <property type="entry name" value="Zn_clus"/>
    <property type="match status" value="1"/>
</dbReference>